<evidence type="ECO:0000313" key="4">
    <source>
        <dbReference type="EMBL" id="NIJ53802.1"/>
    </source>
</evidence>
<feature type="signal peptide" evidence="2">
    <location>
        <begin position="1"/>
        <end position="21"/>
    </location>
</feature>
<name>A0ABX0ULL5_9BACT</name>
<proteinExistence type="predicted"/>
<evidence type="ECO:0000259" key="3">
    <source>
        <dbReference type="Pfam" id="PF14534"/>
    </source>
</evidence>
<sequence length="246" mass="27892">MKHICYSTFLLLIFAVKLVQAQSEEEKLKSIVRLESESYMKKDSVTWKSLYKQDANTVRFYGGNGFYNHNVGWNNFGPTLLGWMKENPKPSSYTAIDMKNYNIQVSGNLATVSYTQRFSAPGIDSLRPSGTLEYRTLVKEGQKWKIVAVMSFDTLSFSSTRQSLVESQFNTTGYNFLNEKKVKEAIEIFKLNVTLYPDSWNAYDSLGEGYAAAGEKTLAIQNYEKSIQLNPDNSAGKEILQKLKAN</sequence>
<evidence type="ECO:0000256" key="1">
    <source>
        <dbReference type="PROSITE-ProRule" id="PRU00339"/>
    </source>
</evidence>
<keyword evidence="5" id="KW-1185">Reference proteome</keyword>
<feature type="chain" id="PRO_5045185250" evidence="2">
    <location>
        <begin position="22"/>
        <end position="246"/>
    </location>
</feature>
<dbReference type="InterPro" id="IPR019734">
    <property type="entry name" value="TPR_rpt"/>
</dbReference>
<gene>
    <name evidence="4" type="ORF">FHS68_002984</name>
</gene>
<dbReference type="SUPFAM" id="SSF48452">
    <property type="entry name" value="TPR-like"/>
    <property type="match status" value="1"/>
</dbReference>
<dbReference type="Gene3D" id="1.25.40.10">
    <property type="entry name" value="Tetratricopeptide repeat domain"/>
    <property type="match status" value="1"/>
</dbReference>
<dbReference type="Pfam" id="PF14534">
    <property type="entry name" value="DUF4440"/>
    <property type="match status" value="1"/>
</dbReference>
<feature type="repeat" description="TPR" evidence="1">
    <location>
        <begin position="200"/>
        <end position="233"/>
    </location>
</feature>
<dbReference type="Proteomes" id="UP001179181">
    <property type="component" value="Unassembled WGS sequence"/>
</dbReference>
<dbReference type="InterPro" id="IPR011990">
    <property type="entry name" value="TPR-like_helical_dom_sf"/>
</dbReference>
<dbReference type="InterPro" id="IPR032710">
    <property type="entry name" value="NTF2-like_dom_sf"/>
</dbReference>
<comment type="caution">
    <text evidence="4">The sequence shown here is derived from an EMBL/GenBank/DDBJ whole genome shotgun (WGS) entry which is preliminary data.</text>
</comment>
<dbReference type="Gene3D" id="3.10.450.50">
    <property type="match status" value="1"/>
</dbReference>
<dbReference type="SUPFAM" id="SSF54427">
    <property type="entry name" value="NTF2-like"/>
    <property type="match status" value="1"/>
</dbReference>
<dbReference type="PROSITE" id="PS50005">
    <property type="entry name" value="TPR"/>
    <property type="match status" value="1"/>
</dbReference>
<reference evidence="4 5" key="1">
    <citation type="submission" date="2020-03" db="EMBL/GenBank/DDBJ databases">
        <title>Genomic Encyclopedia of Type Strains, Phase IV (KMG-IV): sequencing the most valuable type-strain genomes for metagenomic binning, comparative biology and taxonomic classification.</title>
        <authorList>
            <person name="Goeker M."/>
        </authorList>
    </citation>
    <scope>NUCLEOTIDE SEQUENCE [LARGE SCALE GENOMIC DNA]</scope>
    <source>
        <strain evidence="4 5">DSM 102865</strain>
    </source>
</reference>
<accession>A0ABX0ULL5</accession>
<dbReference type="RefSeq" id="WP_167271340.1">
    <property type="nucleotide sequence ID" value="NZ_JAASQJ010000003.1"/>
</dbReference>
<evidence type="ECO:0000313" key="5">
    <source>
        <dbReference type="Proteomes" id="UP001179181"/>
    </source>
</evidence>
<dbReference type="SMART" id="SM00028">
    <property type="entry name" value="TPR"/>
    <property type="match status" value="1"/>
</dbReference>
<organism evidence="4 5">
    <name type="scientific">Dyadobacter arcticus</name>
    <dbReference type="NCBI Taxonomy" id="1078754"/>
    <lineage>
        <taxon>Bacteria</taxon>
        <taxon>Pseudomonadati</taxon>
        <taxon>Bacteroidota</taxon>
        <taxon>Cytophagia</taxon>
        <taxon>Cytophagales</taxon>
        <taxon>Spirosomataceae</taxon>
        <taxon>Dyadobacter</taxon>
    </lineage>
</organism>
<dbReference type="InterPro" id="IPR027843">
    <property type="entry name" value="DUF4440"/>
</dbReference>
<keyword evidence="2" id="KW-0732">Signal</keyword>
<dbReference type="EMBL" id="JAASQJ010000003">
    <property type="protein sequence ID" value="NIJ53802.1"/>
    <property type="molecule type" value="Genomic_DNA"/>
</dbReference>
<evidence type="ECO:0000256" key="2">
    <source>
        <dbReference type="SAM" id="SignalP"/>
    </source>
</evidence>
<keyword evidence="1" id="KW-0802">TPR repeat</keyword>
<protein>
    <submittedName>
        <fullName evidence="4">Tetratricopeptide (TPR) repeat protein</fullName>
    </submittedName>
</protein>
<feature type="domain" description="DUF4440" evidence="3">
    <location>
        <begin position="77"/>
        <end position="146"/>
    </location>
</feature>